<evidence type="ECO:0000256" key="1">
    <source>
        <dbReference type="ARBA" id="ARBA00022536"/>
    </source>
</evidence>
<sequence>YCKQTACGGNTYGAGCSERCNPNCGGTNKACDHINGNCLFGCAPGFQGARCVDACQVGTYGAGCSQTCNANCGGIDKDCHHVSGHCQHGCVDGYQGNFCMD</sequence>
<keyword evidence="3" id="KW-1185">Reference proteome</keyword>
<dbReference type="EMBL" id="RQTK01000533">
    <property type="protein sequence ID" value="RUS78104.1"/>
    <property type="molecule type" value="Genomic_DNA"/>
</dbReference>
<feature type="non-terminal residue" evidence="2">
    <location>
        <position position="101"/>
    </location>
</feature>
<comment type="caution">
    <text evidence="2">The sequence shown here is derived from an EMBL/GenBank/DDBJ whole genome shotgun (WGS) entry which is preliminary data.</text>
</comment>
<dbReference type="OrthoDB" id="10252017at2759"/>
<evidence type="ECO:0000313" key="3">
    <source>
        <dbReference type="Proteomes" id="UP000271974"/>
    </source>
</evidence>
<keyword evidence="1" id="KW-0245">EGF-like domain</keyword>
<evidence type="ECO:0008006" key="4">
    <source>
        <dbReference type="Google" id="ProtNLM"/>
    </source>
</evidence>
<dbReference type="Proteomes" id="UP000271974">
    <property type="component" value="Unassembled WGS sequence"/>
</dbReference>
<organism evidence="2 3">
    <name type="scientific">Elysia chlorotica</name>
    <name type="common">Eastern emerald elysia</name>
    <name type="synonym">Sea slug</name>
    <dbReference type="NCBI Taxonomy" id="188477"/>
    <lineage>
        <taxon>Eukaryota</taxon>
        <taxon>Metazoa</taxon>
        <taxon>Spiralia</taxon>
        <taxon>Lophotrochozoa</taxon>
        <taxon>Mollusca</taxon>
        <taxon>Gastropoda</taxon>
        <taxon>Heterobranchia</taxon>
        <taxon>Euthyneura</taxon>
        <taxon>Panpulmonata</taxon>
        <taxon>Sacoglossa</taxon>
        <taxon>Placobranchoidea</taxon>
        <taxon>Plakobranchidae</taxon>
        <taxon>Elysia</taxon>
    </lineage>
</organism>
<proteinExistence type="predicted"/>
<dbReference type="Gene3D" id="2.170.300.10">
    <property type="entry name" value="Tie2 ligand-binding domain superfamily"/>
    <property type="match status" value="1"/>
</dbReference>
<dbReference type="AlphaFoldDB" id="A0A3S0ZM26"/>
<feature type="non-terminal residue" evidence="2">
    <location>
        <position position="1"/>
    </location>
</feature>
<dbReference type="PANTHER" id="PTHR24043:SF8">
    <property type="entry name" value="EGF-LIKE DOMAIN-CONTAINING PROTEIN"/>
    <property type="match status" value="1"/>
</dbReference>
<reference evidence="2 3" key="1">
    <citation type="submission" date="2019-01" db="EMBL/GenBank/DDBJ databases">
        <title>A draft genome assembly of the solar-powered sea slug Elysia chlorotica.</title>
        <authorList>
            <person name="Cai H."/>
            <person name="Li Q."/>
            <person name="Fang X."/>
            <person name="Li J."/>
            <person name="Curtis N.E."/>
            <person name="Altenburger A."/>
            <person name="Shibata T."/>
            <person name="Feng M."/>
            <person name="Maeda T."/>
            <person name="Schwartz J.A."/>
            <person name="Shigenobu S."/>
            <person name="Lundholm N."/>
            <person name="Nishiyama T."/>
            <person name="Yang H."/>
            <person name="Hasebe M."/>
            <person name="Li S."/>
            <person name="Pierce S.K."/>
            <person name="Wang J."/>
        </authorList>
    </citation>
    <scope>NUCLEOTIDE SEQUENCE [LARGE SCALE GENOMIC DNA]</scope>
    <source>
        <strain evidence="2">EC2010</strain>
        <tissue evidence="2">Whole organism of an adult</tissue>
    </source>
</reference>
<name>A0A3S0ZM26_ELYCH</name>
<dbReference type="InterPro" id="IPR042635">
    <property type="entry name" value="MEGF10/SREC1/2-like"/>
</dbReference>
<dbReference type="PANTHER" id="PTHR24043">
    <property type="entry name" value="SCAVENGER RECEPTOR CLASS F"/>
    <property type="match status" value="1"/>
</dbReference>
<evidence type="ECO:0000313" key="2">
    <source>
        <dbReference type="EMBL" id="RUS78104.1"/>
    </source>
</evidence>
<dbReference type="GO" id="GO:0005044">
    <property type="term" value="F:scavenger receptor activity"/>
    <property type="evidence" value="ECO:0007669"/>
    <property type="project" value="InterPro"/>
</dbReference>
<protein>
    <recommendedName>
        <fullName evidence="4">EGF-like domain-containing protein</fullName>
    </recommendedName>
</protein>
<accession>A0A3S0ZM26</accession>
<gene>
    <name evidence="2" type="ORF">EGW08_014148</name>
</gene>